<evidence type="ECO:0008006" key="3">
    <source>
        <dbReference type="Google" id="ProtNLM"/>
    </source>
</evidence>
<proteinExistence type="predicted"/>
<accession>A0ABY7FJA6</accession>
<gene>
    <name evidence="1" type="ORF">MAR_014742</name>
</gene>
<evidence type="ECO:0000313" key="2">
    <source>
        <dbReference type="Proteomes" id="UP001164746"/>
    </source>
</evidence>
<organism evidence="1 2">
    <name type="scientific">Mya arenaria</name>
    <name type="common">Soft-shell clam</name>
    <dbReference type="NCBI Taxonomy" id="6604"/>
    <lineage>
        <taxon>Eukaryota</taxon>
        <taxon>Metazoa</taxon>
        <taxon>Spiralia</taxon>
        <taxon>Lophotrochozoa</taxon>
        <taxon>Mollusca</taxon>
        <taxon>Bivalvia</taxon>
        <taxon>Autobranchia</taxon>
        <taxon>Heteroconchia</taxon>
        <taxon>Euheterodonta</taxon>
        <taxon>Imparidentia</taxon>
        <taxon>Neoheterodontei</taxon>
        <taxon>Myida</taxon>
        <taxon>Myoidea</taxon>
        <taxon>Myidae</taxon>
        <taxon>Mya</taxon>
    </lineage>
</organism>
<reference evidence="1" key="1">
    <citation type="submission" date="2022-11" db="EMBL/GenBank/DDBJ databases">
        <title>Centuries of genome instability and evolution in soft-shell clam transmissible cancer (bioRxiv).</title>
        <authorList>
            <person name="Hart S.F.M."/>
            <person name="Yonemitsu M.A."/>
            <person name="Giersch R.M."/>
            <person name="Beal B.F."/>
            <person name="Arriagada G."/>
            <person name="Davis B.W."/>
            <person name="Ostrander E.A."/>
            <person name="Goff S.P."/>
            <person name="Metzger M.J."/>
        </authorList>
    </citation>
    <scope>NUCLEOTIDE SEQUENCE</scope>
    <source>
        <strain evidence="1">MELC-2E11</strain>
        <tissue evidence="1">Siphon/mantle</tissue>
    </source>
</reference>
<keyword evidence="2" id="KW-1185">Reference proteome</keyword>
<dbReference type="Proteomes" id="UP001164746">
    <property type="component" value="Chromosome 12"/>
</dbReference>
<protein>
    <recommendedName>
        <fullName evidence="3">Zinc ribbon domain-containing protein</fullName>
    </recommendedName>
</protein>
<name>A0ABY7FJA6_MYAAR</name>
<sequence>MRTASFYPVPYSTFCGSKYVCTCYQLIRELPRVSSICVSFANFLIFLIESKLRCSVVLPLSDVTPYWFPEKISFVKDAFLLGNKAITGIIQIPSKSGFVPDLLGLSKGLWVIRVAPDKGGEVIGPSLGKVALTSLTSTSKNSHFVCVRDFIIRFLLINKFPRRVLLVHTDFNNLSKEHLYRNEFKQLTMAFNELDLMESSLLSIIESNELIHSIVPPVIVTQNYFINARAELINIKLKIFVKHMVIDIKKVHLYDTVHLIENDHSRRRNLPILCSGCQTMNDDNSVYCKMCGVKLGSQTSASPSNIMNNDTLKAIESRMAYLDA</sequence>
<evidence type="ECO:0000313" key="1">
    <source>
        <dbReference type="EMBL" id="WAR20768.1"/>
    </source>
</evidence>
<dbReference type="EMBL" id="CP111023">
    <property type="protein sequence ID" value="WAR20768.1"/>
    <property type="molecule type" value="Genomic_DNA"/>
</dbReference>